<accession>A0ABV0UJJ1</accession>
<dbReference type="PANTHER" id="PTHR45653:SF1">
    <property type="entry name" value="DEDICATOR OF CYTOKINESIS PROTEIN 1"/>
    <property type="match status" value="1"/>
</dbReference>
<feature type="non-terminal residue" evidence="2">
    <location>
        <position position="1"/>
    </location>
</feature>
<evidence type="ECO:0000259" key="1">
    <source>
        <dbReference type="Pfam" id="PF23554"/>
    </source>
</evidence>
<organism evidence="2 3">
    <name type="scientific">Ilyodon furcidens</name>
    <name type="common">goldbreast splitfin</name>
    <dbReference type="NCBI Taxonomy" id="33524"/>
    <lineage>
        <taxon>Eukaryota</taxon>
        <taxon>Metazoa</taxon>
        <taxon>Chordata</taxon>
        <taxon>Craniata</taxon>
        <taxon>Vertebrata</taxon>
        <taxon>Euteleostomi</taxon>
        <taxon>Actinopterygii</taxon>
        <taxon>Neopterygii</taxon>
        <taxon>Teleostei</taxon>
        <taxon>Neoteleostei</taxon>
        <taxon>Acanthomorphata</taxon>
        <taxon>Ovalentaria</taxon>
        <taxon>Atherinomorphae</taxon>
        <taxon>Cyprinodontiformes</taxon>
        <taxon>Goodeidae</taxon>
        <taxon>Ilyodon</taxon>
    </lineage>
</organism>
<dbReference type="InterPro" id="IPR026791">
    <property type="entry name" value="DOCK"/>
</dbReference>
<dbReference type="EMBL" id="JAHRIQ010071599">
    <property type="protein sequence ID" value="MEQ2244737.1"/>
    <property type="molecule type" value="Genomic_DNA"/>
</dbReference>
<dbReference type="InterPro" id="IPR056372">
    <property type="entry name" value="TPR_DOCK"/>
</dbReference>
<protein>
    <submittedName>
        <fullName evidence="2">Dedicator of cytokinesis protein 1</fullName>
    </submittedName>
</protein>
<reference evidence="2 3" key="1">
    <citation type="submission" date="2021-06" db="EMBL/GenBank/DDBJ databases">
        <authorList>
            <person name="Palmer J.M."/>
        </authorList>
    </citation>
    <scope>NUCLEOTIDE SEQUENCE [LARGE SCALE GENOMIC DNA]</scope>
    <source>
        <strain evidence="3">if_2019</strain>
        <tissue evidence="2">Muscle</tissue>
    </source>
</reference>
<feature type="domain" description="Dedicator of cytokinesis TPR repeats region" evidence="1">
    <location>
        <begin position="1"/>
        <end position="59"/>
    </location>
</feature>
<keyword evidence="3" id="KW-1185">Reference proteome</keyword>
<name>A0ABV0UJJ1_9TELE</name>
<dbReference type="PANTHER" id="PTHR45653">
    <property type="entry name" value="DEDICATOR OF CYTOKINESIS"/>
    <property type="match status" value="1"/>
</dbReference>
<comment type="caution">
    <text evidence="2">The sequence shown here is derived from an EMBL/GenBank/DDBJ whole genome shotgun (WGS) entry which is preliminary data.</text>
</comment>
<proteinExistence type="predicted"/>
<dbReference type="Pfam" id="PF23554">
    <property type="entry name" value="TPR_DOCK"/>
    <property type="match status" value="1"/>
</dbReference>
<gene>
    <name evidence="2" type="primary">DOCK1_3</name>
    <name evidence="2" type="ORF">ILYODFUR_020316</name>
</gene>
<sequence length="88" mass="9799">GAALKYIPTIVNDVKLVFDPKELSKLFTEFILKVPQGRLVKQKLDCLIDIVHSDLFTHHGESAAARNRSYKLYCQSLSAGSLTHSSII</sequence>
<evidence type="ECO:0000313" key="3">
    <source>
        <dbReference type="Proteomes" id="UP001482620"/>
    </source>
</evidence>
<evidence type="ECO:0000313" key="2">
    <source>
        <dbReference type="EMBL" id="MEQ2244737.1"/>
    </source>
</evidence>
<dbReference type="Proteomes" id="UP001482620">
    <property type="component" value="Unassembled WGS sequence"/>
</dbReference>